<keyword evidence="4" id="KW-0812">Transmembrane</keyword>
<dbReference type="PANTHER" id="PTHR45919">
    <property type="entry name" value="GDP-MAN:MAN(3)GLCNAC(2)-PP-DOL ALPHA-1,2-MANNOSYLTRANSFERASE"/>
    <property type="match status" value="1"/>
</dbReference>
<evidence type="ECO:0000313" key="6">
    <source>
        <dbReference type="EMBL" id="KAJ2799393.1"/>
    </source>
</evidence>
<keyword evidence="4" id="KW-1133">Transmembrane helix</keyword>
<evidence type="ECO:0000259" key="5">
    <source>
        <dbReference type="Pfam" id="PF15924"/>
    </source>
</evidence>
<dbReference type="EMBL" id="JANBUO010001187">
    <property type="protein sequence ID" value="KAJ2799393.1"/>
    <property type="molecule type" value="Genomic_DNA"/>
</dbReference>
<dbReference type="PANTHER" id="PTHR45919:SF1">
    <property type="entry name" value="GDP-MAN:MAN(3)GLCNAC(2)-PP-DOL ALPHA-1,2-MANNOSYLTRANSFERASE"/>
    <property type="match status" value="1"/>
</dbReference>
<evidence type="ECO:0000313" key="7">
    <source>
        <dbReference type="Proteomes" id="UP001140094"/>
    </source>
</evidence>
<feature type="domain" description="ALG11 mannosyltransferase N-terminal" evidence="5">
    <location>
        <begin position="62"/>
        <end position="188"/>
    </location>
</feature>
<dbReference type="GO" id="GO:0004377">
    <property type="term" value="F:GDP-Man:Man(3)GlcNAc(2)-PP-Dol alpha-1,2-mannosyltransferase activity"/>
    <property type="evidence" value="ECO:0007669"/>
    <property type="project" value="UniProtKB-EC"/>
</dbReference>
<organism evidence="6 7">
    <name type="scientific">Coemansia guatemalensis</name>
    <dbReference type="NCBI Taxonomy" id="2761395"/>
    <lineage>
        <taxon>Eukaryota</taxon>
        <taxon>Fungi</taxon>
        <taxon>Fungi incertae sedis</taxon>
        <taxon>Zoopagomycota</taxon>
        <taxon>Kickxellomycotina</taxon>
        <taxon>Kickxellomycetes</taxon>
        <taxon>Kickxellales</taxon>
        <taxon>Kickxellaceae</taxon>
        <taxon>Coemansia</taxon>
    </lineage>
</organism>
<sequence length="190" mass="21454">MLSLESLIHYSLIVGLILAAPIILALGFQVVTLGTLTHQRQCRARIEEATTPDTSSHAPYYAGFFHPYPNAGGGGERVLWTMIKAIQEKYPFIVCIIYSGDGVTRETLVRNVQRKFGLPIRPETIYVVELTWRWWVDYKFPRFTLLMQSLGSVILACQALHRFCPDIFIDTVGFAFTYPTVALLSSKIPI</sequence>
<evidence type="ECO:0000256" key="4">
    <source>
        <dbReference type="SAM" id="Phobius"/>
    </source>
</evidence>
<evidence type="ECO:0000256" key="3">
    <source>
        <dbReference type="ARBA" id="ARBA00022824"/>
    </source>
</evidence>
<comment type="caution">
    <text evidence="6">The sequence shown here is derived from an EMBL/GenBank/DDBJ whole genome shotgun (WGS) entry which is preliminary data.</text>
</comment>
<keyword evidence="7" id="KW-1185">Reference proteome</keyword>
<evidence type="ECO:0000256" key="2">
    <source>
        <dbReference type="ARBA" id="ARBA00022679"/>
    </source>
</evidence>
<dbReference type="EC" id="2.4.1.131" evidence="6"/>
<keyword evidence="6" id="KW-0328">Glycosyltransferase</keyword>
<dbReference type="AlphaFoldDB" id="A0A9W8HUI0"/>
<evidence type="ECO:0000256" key="1">
    <source>
        <dbReference type="ARBA" id="ARBA00004586"/>
    </source>
</evidence>
<name>A0A9W8HUI0_9FUNG</name>
<dbReference type="SUPFAM" id="SSF53756">
    <property type="entry name" value="UDP-Glycosyltransferase/glycogen phosphorylase"/>
    <property type="match status" value="1"/>
</dbReference>
<dbReference type="GO" id="GO:0005789">
    <property type="term" value="C:endoplasmic reticulum membrane"/>
    <property type="evidence" value="ECO:0007669"/>
    <property type="project" value="UniProtKB-SubCell"/>
</dbReference>
<feature type="transmembrane region" description="Helical" evidence="4">
    <location>
        <begin position="12"/>
        <end position="36"/>
    </location>
</feature>
<dbReference type="Pfam" id="PF15924">
    <property type="entry name" value="ALG11_N"/>
    <property type="match status" value="1"/>
</dbReference>
<dbReference type="GO" id="GO:0006487">
    <property type="term" value="P:protein N-linked glycosylation"/>
    <property type="evidence" value="ECO:0007669"/>
    <property type="project" value="TreeGrafter"/>
</dbReference>
<feature type="non-terminal residue" evidence="6">
    <location>
        <position position="190"/>
    </location>
</feature>
<reference evidence="6" key="1">
    <citation type="submission" date="2022-07" db="EMBL/GenBank/DDBJ databases">
        <title>Phylogenomic reconstructions and comparative analyses of Kickxellomycotina fungi.</title>
        <authorList>
            <person name="Reynolds N.K."/>
            <person name="Stajich J.E."/>
            <person name="Barry K."/>
            <person name="Grigoriev I.V."/>
            <person name="Crous P."/>
            <person name="Smith M.E."/>
        </authorList>
    </citation>
    <scope>NUCLEOTIDE SEQUENCE</scope>
    <source>
        <strain evidence="6">NRRL 1565</strain>
    </source>
</reference>
<accession>A0A9W8HUI0</accession>
<proteinExistence type="predicted"/>
<keyword evidence="3" id="KW-0256">Endoplasmic reticulum</keyword>
<keyword evidence="2 6" id="KW-0808">Transferase</keyword>
<dbReference type="OrthoDB" id="2276068at2759"/>
<gene>
    <name evidence="6" type="primary">ALG11</name>
    <name evidence="6" type="ORF">H4R20_004461</name>
</gene>
<keyword evidence="4" id="KW-0472">Membrane</keyword>
<dbReference type="Proteomes" id="UP001140094">
    <property type="component" value="Unassembled WGS sequence"/>
</dbReference>
<dbReference type="InterPro" id="IPR031814">
    <property type="entry name" value="ALG11_N"/>
</dbReference>
<protein>
    <submittedName>
        <fullName evidence="6">Asparagine-linked glycosylation protein</fullName>
        <ecNumber evidence="6">2.4.1.131</ecNumber>
    </submittedName>
</protein>
<dbReference type="InterPro" id="IPR038013">
    <property type="entry name" value="ALG11"/>
</dbReference>
<comment type="subcellular location">
    <subcellularLocation>
        <location evidence="1">Endoplasmic reticulum membrane</location>
    </subcellularLocation>
</comment>